<organism evidence="1 2">
    <name type="scientific">Providencia rettgeri</name>
    <dbReference type="NCBI Taxonomy" id="587"/>
    <lineage>
        <taxon>Bacteria</taxon>
        <taxon>Pseudomonadati</taxon>
        <taxon>Pseudomonadota</taxon>
        <taxon>Gammaproteobacteria</taxon>
        <taxon>Enterobacterales</taxon>
        <taxon>Morganellaceae</taxon>
        <taxon>Providencia</taxon>
    </lineage>
</organism>
<evidence type="ECO:0000313" key="1">
    <source>
        <dbReference type="EMBL" id="WHT95655.1"/>
    </source>
</evidence>
<gene>
    <name evidence="1" type="ORF">KOF27_20145</name>
</gene>
<evidence type="ECO:0000313" key="2">
    <source>
        <dbReference type="Proteomes" id="UP000682358"/>
    </source>
</evidence>
<sequence length="48" mass="5509">MAEAAFCNLILFGLVAPEENILKFFPWAVLFAEAFDIHKLIFIKSEYS</sequence>
<dbReference type="Proteomes" id="UP000682358">
    <property type="component" value="Chromosome"/>
</dbReference>
<protein>
    <submittedName>
        <fullName evidence="1">Uncharacterized protein</fullName>
    </submittedName>
</protein>
<proteinExistence type="predicted"/>
<name>A0AAJ6K5J5_PRORE</name>
<reference evidence="1" key="1">
    <citation type="submission" date="2021-06" db="EMBL/GenBank/DDBJ databases">
        <title>Emergence of genetically related NDM-1-producing Providencia rettgeri strains in Argentina.</title>
        <authorList>
            <person name="Pasteran F."/>
            <person name="Meo A."/>
            <person name="Gomez S."/>
            <person name="Derdoy L."/>
            <person name="Albronoz E."/>
            <person name="Faccone D."/>
            <person name="Guerriero L."/>
            <person name="Archuby D."/>
            <person name="Tarzia A."/>
            <person name="Lopez M."/>
            <person name="Corso A."/>
        </authorList>
    </citation>
    <scope>NUCLEOTIDE SEQUENCE</scope>
    <source>
        <strain evidence="1">PreM15628</strain>
    </source>
</reference>
<dbReference type="AlphaFoldDB" id="A0AAJ6K5J5"/>
<dbReference type="EMBL" id="CP076405">
    <property type="protein sequence ID" value="WHT95655.1"/>
    <property type="molecule type" value="Genomic_DNA"/>
</dbReference>
<accession>A0AAJ6K5J5</accession>